<dbReference type="EMBL" id="JAQOWY010000520">
    <property type="protein sequence ID" value="KAK1840918.1"/>
    <property type="molecule type" value="Genomic_DNA"/>
</dbReference>
<evidence type="ECO:0000313" key="2">
    <source>
        <dbReference type="EMBL" id="KAK1840918.1"/>
    </source>
</evidence>
<dbReference type="AlphaFoldDB" id="A0AAD9EAG5"/>
<dbReference type="Proteomes" id="UP001243330">
    <property type="component" value="Unassembled WGS sequence"/>
</dbReference>
<evidence type="ECO:0000313" key="3">
    <source>
        <dbReference type="Proteomes" id="UP001243330"/>
    </source>
</evidence>
<reference evidence="2" key="1">
    <citation type="submission" date="2023-01" db="EMBL/GenBank/DDBJ databases">
        <title>Colletotrichum chrysophilum M932 genome sequence.</title>
        <authorList>
            <person name="Baroncelli R."/>
        </authorList>
    </citation>
    <scope>NUCLEOTIDE SEQUENCE</scope>
    <source>
        <strain evidence="2">M932</strain>
    </source>
</reference>
<evidence type="ECO:0000256" key="1">
    <source>
        <dbReference type="SAM" id="MobiDB-lite"/>
    </source>
</evidence>
<proteinExistence type="predicted"/>
<comment type="caution">
    <text evidence="2">The sequence shown here is derived from an EMBL/GenBank/DDBJ whole genome shotgun (WGS) entry which is preliminary data.</text>
</comment>
<sequence>MKDCLMHAGQNFDSSVSSSPTDEQGPAWPKIRRPDLSFCQHGEVASRRKRRVTRCSSAAGSSDVGTNSIAPPHLRHPDCSLVETCVQLTGGATIAAAPSGALNLSLDVQDENQHWETRTKTHGLLPRRSRGVGSFLSPVPQPEEFPGAVSTRHAPLAFRAFGRVLERKKRPGFEKIIHAAASVLQHSIVQVTGLEGHAGDA</sequence>
<feature type="compositionally biased region" description="Polar residues" evidence="1">
    <location>
        <begin position="11"/>
        <end position="22"/>
    </location>
</feature>
<name>A0AAD9EAG5_9PEZI</name>
<gene>
    <name evidence="2" type="ORF">CCHR01_16449</name>
</gene>
<protein>
    <submittedName>
        <fullName evidence="2">Uncharacterized protein</fullName>
    </submittedName>
</protein>
<accession>A0AAD9EAG5</accession>
<keyword evidence="3" id="KW-1185">Reference proteome</keyword>
<organism evidence="2 3">
    <name type="scientific">Colletotrichum chrysophilum</name>
    <dbReference type="NCBI Taxonomy" id="1836956"/>
    <lineage>
        <taxon>Eukaryota</taxon>
        <taxon>Fungi</taxon>
        <taxon>Dikarya</taxon>
        <taxon>Ascomycota</taxon>
        <taxon>Pezizomycotina</taxon>
        <taxon>Sordariomycetes</taxon>
        <taxon>Hypocreomycetidae</taxon>
        <taxon>Glomerellales</taxon>
        <taxon>Glomerellaceae</taxon>
        <taxon>Colletotrichum</taxon>
        <taxon>Colletotrichum gloeosporioides species complex</taxon>
    </lineage>
</organism>
<feature type="region of interest" description="Disordered" evidence="1">
    <location>
        <begin position="1"/>
        <end position="33"/>
    </location>
</feature>